<dbReference type="AlphaFoldDB" id="A0A356LA69"/>
<dbReference type="GO" id="GO:0005829">
    <property type="term" value="C:cytosol"/>
    <property type="evidence" value="ECO:0007669"/>
    <property type="project" value="TreeGrafter"/>
</dbReference>
<dbReference type="Proteomes" id="UP000264036">
    <property type="component" value="Unassembled WGS sequence"/>
</dbReference>
<dbReference type="SUPFAM" id="SSF46785">
    <property type="entry name" value="Winged helix' DNA-binding domain"/>
    <property type="match status" value="1"/>
</dbReference>
<sequence>MVRGGLSVCEFLARLPMFEGLAPAAVKTIAQSVTHRSFHKGALIHDIIEKGATRKGFHVVVNGSVKLLFVAPNGGEKVVRTLGPGDSFGEESVFLENMESLVSAQATSALFLLHISKDSMLALLEREPAFAMRMLSNMSRRVYALLKDIESYTLKSATQRVVDYFLEHAQLQDGGQFRFNTNKALVASLLNITPEHFSRIMRDLCARNLIMVEGRDVYIPDPARLQTYETLESG</sequence>
<dbReference type="GO" id="GO:0003677">
    <property type="term" value="F:DNA binding"/>
    <property type="evidence" value="ECO:0007669"/>
    <property type="project" value="UniProtKB-KW"/>
</dbReference>
<name>A0A356LA69_9BURK</name>
<dbReference type="EMBL" id="DOEK01000003">
    <property type="protein sequence ID" value="HBP27887.1"/>
    <property type="molecule type" value="Genomic_DNA"/>
</dbReference>
<evidence type="ECO:0000256" key="3">
    <source>
        <dbReference type="ARBA" id="ARBA00023163"/>
    </source>
</evidence>
<keyword evidence="3" id="KW-0804">Transcription</keyword>
<dbReference type="InterPro" id="IPR012318">
    <property type="entry name" value="HTH_CRP"/>
</dbReference>
<dbReference type="CDD" id="cd00038">
    <property type="entry name" value="CAP_ED"/>
    <property type="match status" value="1"/>
</dbReference>
<comment type="caution">
    <text evidence="6">The sequence shown here is derived from an EMBL/GenBank/DDBJ whole genome shotgun (WGS) entry which is preliminary data.</text>
</comment>
<dbReference type="InterPro" id="IPR014710">
    <property type="entry name" value="RmlC-like_jellyroll"/>
</dbReference>
<dbReference type="InterPro" id="IPR000595">
    <property type="entry name" value="cNMP-bd_dom"/>
</dbReference>
<keyword evidence="1" id="KW-0805">Transcription regulation</keyword>
<feature type="domain" description="HTH crp-type" evidence="5">
    <location>
        <begin position="155"/>
        <end position="223"/>
    </location>
</feature>
<dbReference type="InterPro" id="IPR036388">
    <property type="entry name" value="WH-like_DNA-bd_sf"/>
</dbReference>
<feature type="domain" description="Cyclic nucleotide-binding" evidence="4">
    <location>
        <begin position="17"/>
        <end position="141"/>
    </location>
</feature>
<proteinExistence type="predicted"/>
<evidence type="ECO:0000256" key="1">
    <source>
        <dbReference type="ARBA" id="ARBA00023015"/>
    </source>
</evidence>
<reference evidence="6 7" key="1">
    <citation type="journal article" date="2018" name="Nat. Biotechnol.">
        <title>A standardized bacterial taxonomy based on genome phylogeny substantially revises the tree of life.</title>
        <authorList>
            <person name="Parks D.H."/>
            <person name="Chuvochina M."/>
            <person name="Waite D.W."/>
            <person name="Rinke C."/>
            <person name="Skarshewski A."/>
            <person name="Chaumeil P.A."/>
            <person name="Hugenholtz P."/>
        </authorList>
    </citation>
    <scope>NUCLEOTIDE SEQUENCE [LARGE SCALE GENOMIC DNA]</scope>
    <source>
        <strain evidence="6">UBA10707</strain>
    </source>
</reference>
<dbReference type="GO" id="GO:0003700">
    <property type="term" value="F:DNA-binding transcription factor activity"/>
    <property type="evidence" value="ECO:0007669"/>
    <property type="project" value="TreeGrafter"/>
</dbReference>
<evidence type="ECO:0000313" key="6">
    <source>
        <dbReference type="EMBL" id="HBP27887.1"/>
    </source>
</evidence>
<dbReference type="Pfam" id="PF13545">
    <property type="entry name" value="HTH_Crp_2"/>
    <property type="match status" value="1"/>
</dbReference>
<dbReference type="SMART" id="SM00100">
    <property type="entry name" value="cNMP"/>
    <property type="match status" value="1"/>
</dbReference>
<dbReference type="Gene3D" id="1.10.10.10">
    <property type="entry name" value="Winged helix-like DNA-binding domain superfamily/Winged helix DNA-binding domain"/>
    <property type="match status" value="1"/>
</dbReference>
<organism evidence="6 7">
    <name type="scientific">Advenella kashmirensis</name>
    <dbReference type="NCBI Taxonomy" id="310575"/>
    <lineage>
        <taxon>Bacteria</taxon>
        <taxon>Pseudomonadati</taxon>
        <taxon>Pseudomonadota</taxon>
        <taxon>Betaproteobacteria</taxon>
        <taxon>Burkholderiales</taxon>
        <taxon>Alcaligenaceae</taxon>
    </lineage>
</organism>
<dbReference type="PROSITE" id="PS51063">
    <property type="entry name" value="HTH_CRP_2"/>
    <property type="match status" value="1"/>
</dbReference>
<evidence type="ECO:0000313" key="7">
    <source>
        <dbReference type="Proteomes" id="UP000264036"/>
    </source>
</evidence>
<keyword evidence="2" id="KW-0238">DNA-binding</keyword>
<dbReference type="InterPro" id="IPR050397">
    <property type="entry name" value="Env_Response_Regulators"/>
</dbReference>
<accession>A0A356LA69</accession>
<gene>
    <name evidence="6" type="ORF">DD666_00545</name>
</gene>
<evidence type="ECO:0000256" key="2">
    <source>
        <dbReference type="ARBA" id="ARBA00023125"/>
    </source>
</evidence>
<dbReference type="PANTHER" id="PTHR24567:SF26">
    <property type="entry name" value="REGULATORY PROTEIN YEIL"/>
    <property type="match status" value="1"/>
</dbReference>
<dbReference type="Gene3D" id="2.60.120.10">
    <property type="entry name" value="Jelly Rolls"/>
    <property type="match status" value="1"/>
</dbReference>
<evidence type="ECO:0000259" key="5">
    <source>
        <dbReference type="PROSITE" id="PS51063"/>
    </source>
</evidence>
<dbReference type="Pfam" id="PF00027">
    <property type="entry name" value="cNMP_binding"/>
    <property type="match status" value="1"/>
</dbReference>
<dbReference type="SUPFAM" id="SSF51206">
    <property type="entry name" value="cAMP-binding domain-like"/>
    <property type="match status" value="1"/>
</dbReference>
<protein>
    <submittedName>
        <fullName evidence="6">Crp/Fnr family transcriptional regulator</fullName>
    </submittedName>
</protein>
<dbReference type="InterPro" id="IPR036390">
    <property type="entry name" value="WH_DNA-bd_sf"/>
</dbReference>
<dbReference type="PANTHER" id="PTHR24567">
    <property type="entry name" value="CRP FAMILY TRANSCRIPTIONAL REGULATORY PROTEIN"/>
    <property type="match status" value="1"/>
</dbReference>
<evidence type="ECO:0000259" key="4">
    <source>
        <dbReference type="PROSITE" id="PS50042"/>
    </source>
</evidence>
<dbReference type="PROSITE" id="PS50042">
    <property type="entry name" value="CNMP_BINDING_3"/>
    <property type="match status" value="1"/>
</dbReference>
<dbReference type="InterPro" id="IPR018490">
    <property type="entry name" value="cNMP-bd_dom_sf"/>
</dbReference>